<comment type="caution">
    <text evidence="5">The sequence shown here is derived from an EMBL/GenBank/DDBJ whole genome shotgun (WGS) entry which is preliminary data.</text>
</comment>
<dbReference type="PANTHER" id="PTHR33619:SF3">
    <property type="entry name" value="POLYSACCHARIDE EXPORT PROTEIN GFCE-RELATED"/>
    <property type="match status" value="1"/>
</dbReference>
<organism evidence="5 6">
    <name type="scientific">Eiseniibacteriota bacterium</name>
    <dbReference type="NCBI Taxonomy" id="2212470"/>
    <lineage>
        <taxon>Bacteria</taxon>
        <taxon>Candidatus Eiseniibacteriota</taxon>
    </lineage>
</organism>
<dbReference type="Pfam" id="PF02563">
    <property type="entry name" value="Poly_export"/>
    <property type="match status" value="1"/>
</dbReference>
<evidence type="ECO:0000259" key="4">
    <source>
        <dbReference type="Pfam" id="PF10531"/>
    </source>
</evidence>
<evidence type="ECO:0000313" key="5">
    <source>
        <dbReference type="EMBL" id="MCA9729482.1"/>
    </source>
</evidence>
<feature type="region of interest" description="Disordered" evidence="2">
    <location>
        <begin position="265"/>
        <end position="288"/>
    </location>
</feature>
<evidence type="ECO:0000256" key="1">
    <source>
        <dbReference type="ARBA" id="ARBA00022729"/>
    </source>
</evidence>
<keyword evidence="1" id="KW-0732">Signal</keyword>
<dbReference type="InterPro" id="IPR049712">
    <property type="entry name" value="Poly_export"/>
</dbReference>
<name>A0A956M2L2_UNCEI</name>
<proteinExistence type="predicted"/>
<evidence type="ECO:0000256" key="2">
    <source>
        <dbReference type="SAM" id="MobiDB-lite"/>
    </source>
</evidence>
<dbReference type="PANTHER" id="PTHR33619">
    <property type="entry name" value="POLYSACCHARIDE EXPORT PROTEIN GFCE-RELATED"/>
    <property type="match status" value="1"/>
</dbReference>
<gene>
    <name evidence="5" type="ORF">KC729_17475</name>
</gene>
<dbReference type="Proteomes" id="UP000697710">
    <property type="component" value="Unassembled WGS sequence"/>
</dbReference>
<sequence>MPIRKPVPRSTRRPLVFIPGRTLHAIVAGLLVPCLTVGPVLAQTSGSSLQDLLRAMDKDNSADSQAGPGYGAPAWSLETPVDRNRYRVIPGDQMAVGIWSESPITHLLGVTPDGMLVVPKVGPIEVVGHTLDEAEREITAALGKFYPRARITLTLLYPGRFRVSVTGMVAAPGVYELSTQDRLSTALGMAGGITPGGSVRRIGITTPPGHADAASRDAGAGTSATREIDLLPWLVQGSLDANPELRPGEVIDVGAQEGTVTVRGAFNGRSNHRNPEPIEGPYGNRPAEDPELEIEWREGDTLGAILAAAGGPSRLASGTVRIDRGETEAVTLVLADPQTASFPLEPGDGIEVENRARWIYVVGSVRQPGRYPYRPGYSAEEYVLTAGGTTELGRESGWEITRVDGRVETVDTQEHIEPGTKLRIPETRVQTVSRWLGPLTSAAALTLSIIAIAKR</sequence>
<protein>
    <submittedName>
        <fullName evidence="5">SLBB domain-containing protein</fullName>
    </submittedName>
</protein>
<evidence type="ECO:0000259" key="3">
    <source>
        <dbReference type="Pfam" id="PF02563"/>
    </source>
</evidence>
<dbReference type="Gene3D" id="3.30.1950.10">
    <property type="entry name" value="wza like domain"/>
    <property type="match status" value="1"/>
</dbReference>
<dbReference type="GO" id="GO:0015159">
    <property type="term" value="F:polysaccharide transmembrane transporter activity"/>
    <property type="evidence" value="ECO:0007669"/>
    <property type="project" value="InterPro"/>
</dbReference>
<feature type="domain" description="Soluble ligand binding" evidence="4">
    <location>
        <begin position="163"/>
        <end position="202"/>
    </location>
</feature>
<dbReference type="InterPro" id="IPR019554">
    <property type="entry name" value="Soluble_ligand-bd"/>
</dbReference>
<dbReference type="Gene3D" id="3.10.560.10">
    <property type="entry name" value="Outer membrane lipoprotein wza domain like"/>
    <property type="match status" value="2"/>
</dbReference>
<feature type="domain" description="Soluble ligand binding" evidence="4">
    <location>
        <begin position="359"/>
        <end position="410"/>
    </location>
</feature>
<dbReference type="InterPro" id="IPR003715">
    <property type="entry name" value="Poly_export_N"/>
</dbReference>
<accession>A0A956M2L2</accession>
<dbReference type="EMBL" id="JAGQHR010000714">
    <property type="protein sequence ID" value="MCA9729482.1"/>
    <property type="molecule type" value="Genomic_DNA"/>
</dbReference>
<dbReference type="Pfam" id="PF10531">
    <property type="entry name" value="SLBB"/>
    <property type="match status" value="2"/>
</dbReference>
<reference evidence="5" key="1">
    <citation type="submission" date="2020-04" db="EMBL/GenBank/DDBJ databases">
        <authorList>
            <person name="Zhang T."/>
        </authorList>
    </citation>
    <scope>NUCLEOTIDE SEQUENCE</scope>
    <source>
        <strain evidence="5">HKST-UBA01</strain>
    </source>
</reference>
<evidence type="ECO:0000313" key="6">
    <source>
        <dbReference type="Proteomes" id="UP000697710"/>
    </source>
</evidence>
<reference evidence="5" key="2">
    <citation type="journal article" date="2021" name="Microbiome">
        <title>Successional dynamics and alternative stable states in a saline activated sludge microbial community over 9 years.</title>
        <authorList>
            <person name="Wang Y."/>
            <person name="Ye J."/>
            <person name="Ju F."/>
            <person name="Liu L."/>
            <person name="Boyd J.A."/>
            <person name="Deng Y."/>
            <person name="Parks D.H."/>
            <person name="Jiang X."/>
            <person name="Yin X."/>
            <person name="Woodcroft B.J."/>
            <person name="Tyson G.W."/>
            <person name="Hugenholtz P."/>
            <person name="Polz M.F."/>
            <person name="Zhang T."/>
        </authorList>
    </citation>
    <scope>NUCLEOTIDE SEQUENCE</scope>
    <source>
        <strain evidence="5">HKST-UBA01</strain>
    </source>
</reference>
<feature type="domain" description="Polysaccharide export protein N-terminal" evidence="3">
    <location>
        <begin position="83"/>
        <end position="155"/>
    </location>
</feature>
<dbReference type="AlphaFoldDB" id="A0A956M2L2"/>